<dbReference type="Gene3D" id="3.40.50.410">
    <property type="entry name" value="von Willebrand factor, type A domain"/>
    <property type="match status" value="1"/>
</dbReference>
<feature type="non-terminal residue" evidence="2">
    <location>
        <position position="1"/>
    </location>
</feature>
<dbReference type="Proteomes" id="UP000305417">
    <property type="component" value="Unassembled WGS sequence"/>
</dbReference>
<evidence type="ECO:0000313" key="3">
    <source>
        <dbReference type="Proteomes" id="UP000305417"/>
    </source>
</evidence>
<feature type="domain" description="VWFA" evidence="1">
    <location>
        <begin position="632"/>
        <end position="826"/>
    </location>
</feature>
<dbReference type="EMBL" id="VBUC01000023">
    <property type="protein sequence ID" value="TLS97269.1"/>
    <property type="molecule type" value="Genomic_DNA"/>
</dbReference>
<dbReference type="Pfam" id="PF13519">
    <property type="entry name" value="VWA_2"/>
    <property type="match status" value="1"/>
</dbReference>
<dbReference type="InterPro" id="IPR002035">
    <property type="entry name" value="VWF_A"/>
</dbReference>
<evidence type="ECO:0000313" key="2">
    <source>
        <dbReference type="EMBL" id="TLS97269.1"/>
    </source>
</evidence>
<evidence type="ECO:0000259" key="1">
    <source>
        <dbReference type="PROSITE" id="PS50234"/>
    </source>
</evidence>
<gene>
    <name evidence="2" type="ORF">FE247_08865</name>
</gene>
<name>A0ABY2V4Q8_9BACT</name>
<dbReference type="Gene3D" id="2.60.40.3440">
    <property type="match status" value="1"/>
</dbReference>
<dbReference type="RefSeq" id="WP_138109012.1">
    <property type="nucleotide sequence ID" value="NZ_VBUC01000023.1"/>
</dbReference>
<proteinExistence type="predicted"/>
<dbReference type="InterPro" id="IPR036465">
    <property type="entry name" value="vWFA_dom_sf"/>
</dbReference>
<reference evidence="2 3" key="1">
    <citation type="submission" date="2019-05" db="EMBL/GenBank/DDBJ databases">
        <title>Arcobacter cibarius and Arcobacter thereius providing challenges in identification an antibiotic susceptibility and Quinolone resistance.</title>
        <authorList>
            <person name="Busch A."/>
            <person name="Hanel I."/>
            <person name="Hotzel H."/>
            <person name="Tomaso H."/>
        </authorList>
    </citation>
    <scope>NUCLEOTIDE SEQUENCE [LARGE SCALE GENOMIC DNA]</scope>
    <source>
        <strain evidence="2 3">16CS0831-2</strain>
    </source>
</reference>
<sequence length="1317" mass="140108">LKHTTQGANIDGIEDTFSVTVKDSDGDTSAADTLTVTIKDDVVTAVDHTNALTPAEDTAVTVDIKGDVTAGADGVDWTDTTKVYVSTQPTNGTVVYNNDGTFTYTPTAGQEGTDSFTYTVTDKDGDIDTATVNVTLAADSTPTITTTSGAVDEAALSDGSTPLSTAETTTGTFTITTGNDSVSQVFVGTTDVTNGGTVQGTYGLLTVTNTNGAYSWSYTLGDNTLKHTTQGANIDGIEDTFSVTVKDSDGDTSAADTLTVTIKDDVPTVNFTDAINNTTTPTIAIGTWSETIGADNNSMTLGADVELNWVKVNNVLIPTTTFTFDNSSNTGSGTFVYDGTTYNFDLTLNNNGTYEVVAASLPQTIEINYNEFSSSIKASGPTDTYIVEYQDADTKDIYSAKIYAEVEGNSLSLVNYVNSTTTNIIPSTTVGSTINVSATGIGLGNNVLESYYKNGVYTSESLYFNPDNETNLITLNFTGTGANAFGSGDVIYIELTGVDGTVQTVLLDSVHGDFIINSDNSLTPISNTYTGGNLSSYSVSLSNGESIDYVKVTTGFSGTTETNVKLAFSYSVSETVTFNEDLSMNFTATITDADNDQDSIDFDVQFNKVDLIPESTDKVFDMTLGDTKETVNVVITLDLSGSMDDDINDTTRLALAKDAIKNMLNAYADNYIVNVKLVTFSDSGTSYDWILNDVNSAIATVNSLNTGNSTNYEAGVSATYSNYTEPTADKTVAYFISDGAPTSENNEGSDVWFNVGTDSESGWLDTSYKTAWNTFVDTYVDELNVIAVNSGRFSTTYLDALASAEQGNNTIVITDEYQLSNILVNLASEQISGNAYSTISGGNGVISIDAIEVNGTTYNASDYTSSNNTVTLNNWNGTLTFNFSNGAYTYVTSADKFTQDLEKSFKIFASDADGDTTSFDVKINVDIDDTASTPTLDMNISDSTTVISDLTYPDRTISNGAIYSQTISLGSAYANKTVTVSFDAQTGGNWNNSDTFKVYNGTISSANEVYAKKNDFTVNNKTFTVTLDSFGNATINFVSYSNESDETIRISDFKVLNSVESYHYTIALDAGLTDNGETLSDITLDNLPAGTTIDGLTANVDGSYTIDINSSGDATVTLISPTQLDPSSLNSITASVTSKDGTDSSTITVNKDFIVSIEAGAGDDTIDYNGTEKLIDGGAGNDILKLMNGDDIDFSNLDNSIIKNIEKIDLSSDTSANLLTKLTLSDVMDMTPQEAGITHVDTGIKSTDHILKITAGSNDMVNLIDKGLVDNTSDNWVKSNNTFTDTDNTVYNVFTSNEDSSYKVLIQNTIETTITNS</sequence>
<organism evidence="2 3">
    <name type="scientific">Aliarcobacter cibarius</name>
    <dbReference type="NCBI Taxonomy" id="255507"/>
    <lineage>
        <taxon>Bacteria</taxon>
        <taxon>Pseudomonadati</taxon>
        <taxon>Campylobacterota</taxon>
        <taxon>Epsilonproteobacteria</taxon>
        <taxon>Campylobacterales</taxon>
        <taxon>Arcobacteraceae</taxon>
        <taxon>Aliarcobacter</taxon>
    </lineage>
</organism>
<dbReference type="PROSITE" id="PS50234">
    <property type="entry name" value="VWFA"/>
    <property type="match status" value="1"/>
</dbReference>
<protein>
    <submittedName>
        <fullName evidence="2">VWA domain-containing protein</fullName>
    </submittedName>
</protein>
<dbReference type="SMART" id="SM00327">
    <property type="entry name" value="VWA"/>
    <property type="match status" value="1"/>
</dbReference>
<dbReference type="Pfam" id="PF17963">
    <property type="entry name" value="Big_9"/>
    <property type="match status" value="1"/>
</dbReference>
<comment type="caution">
    <text evidence="2">The sequence shown here is derived from an EMBL/GenBank/DDBJ whole genome shotgun (WGS) entry which is preliminary data.</text>
</comment>
<accession>A0ABY2V4Q8</accession>
<keyword evidence="3" id="KW-1185">Reference proteome</keyword>
<dbReference type="SUPFAM" id="SSF53300">
    <property type="entry name" value="vWA-like"/>
    <property type="match status" value="1"/>
</dbReference>
<dbReference type="CDD" id="cd00198">
    <property type="entry name" value="vWFA"/>
    <property type="match status" value="1"/>
</dbReference>